<accession>A0A343S181</accession>
<dbReference type="EMBL" id="MG581355">
    <property type="protein sequence ID" value="AUG84610.1"/>
    <property type="molecule type" value="Genomic_DNA"/>
</dbReference>
<evidence type="ECO:0000313" key="1">
    <source>
        <dbReference type="EMBL" id="AUG84610.1"/>
    </source>
</evidence>
<protein>
    <submittedName>
        <fullName evidence="1">Uncharacterized protein</fullName>
    </submittedName>
</protein>
<organism evidence="1 2">
    <name type="scientific">Escherichia phage B2</name>
    <dbReference type="NCBI Taxonomy" id="2060112"/>
    <lineage>
        <taxon>Viruses</taxon>
        <taxon>Duplodnaviria</taxon>
        <taxon>Heunggongvirae</taxon>
        <taxon>Uroviricota</taxon>
        <taxon>Caudoviricetes</taxon>
        <taxon>Dhillonvirus</taxon>
        <taxon>Dhillonvirus B2</taxon>
    </lineage>
</organism>
<proteinExistence type="predicted"/>
<evidence type="ECO:0000313" key="2">
    <source>
        <dbReference type="Proteomes" id="UP000258438"/>
    </source>
</evidence>
<sequence>MDRGQYTTVHMAAGYINSQITMPIKAAVVQIANTQISLRAILITPLVDWLQYDPCVGCESSNKKPG</sequence>
<dbReference type="KEGG" id="vg:79674951"/>
<dbReference type="Proteomes" id="UP000258438">
    <property type="component" value="Segment"/>
</dbReference>
<keyword evidence="2" id="KW-1185">Reference proteome</keyword>
<name>A0A343S181_9CAUD</name>
<dbReference type="RefSeq" id="YP_010741408.1">
    <property type="nucleotide sequence ID" value="NC_073069.1"/>
</dbReference>
<dbReference type="GeneID" id="79674951"/>
<reference evidence="1 2" key="1">
    <citation type="journal article" date="2018" name="Front. Microbiol.">
        <title>Characterization and Genomic Study of Phage vB_EcoS-B2 Infecting Multidrug-Resistant Escherichia coli.</title>
        <authorList>
            <person name="Xu Y."/>
            <person name="Yu X."/>
            <person name="Gu Y."/>
            <person name="Huang X."/>
            <person name="Liu G."/>
            <person name="Liu X."/>
        </authorList>
    </citation>
    <scope>NUCLEOTIDE SEQUENCE [LARGE SCALE GENOMIC DNA]</scope>
</reference>